<evidence type="ECO:0000313" key="3">
    <source>
        <dbReference type="EMBL" id="KAL0955388.1"/>
    </source>
</evidence>
<feature type="transmembrane region" description="Helical" evidence="2">
    <location>
        <begin position="168"/>
        <end position="190"/>
    </location>
</feature>
<keyword evidence="2" id="KW-0472">Membrane</keyword>
<feature type="compositionally biased region" description="Acidic residues" evidence="1">
    <location>
        <begin position="51"/>
        <end position="63"/>
    </location>
</feature>
<proteinExistence type="predicted"/>
<gene>
    <name evidence="3" type="ORF">HGRIS_001635</name>
</gene>
<protein>
    <submittedName>
        <fullName evidence="3">Uncharacterized protein</fullName>
    </submittedName>
</protein>
<feature type="compositionally biased region" description="Polar residues" evidence="1">
    <location>
        <begin position="127"/>
        <end position="145"/>
    </location>
</feature>
<keyword evidence="4" id="KW-1185">Reference proteome</keyword>
<feature type="region of interest" description="Disordered" evidence="1">
    <location>
        <begin position="260"/>
        <end position="289"/>
    </location>
</feature>
<reference evidence="4" key="1">
    <citation type="submission" date="2024-06" db="EMBL/GenBank/DDBJ databases">
        <title>Multi-omics analyses provide insights into the biosynthesis of the anticancer antibiotic pleurotin in Hohenbuehelia grisea.</title>
        <authorList>
            <person name="Weaver J.A."/>
            <person name="Alberti F."/>
        </authorList>
    </citation>
    <scope>NUCLEOTIDE SEQUENCE [LARGE SCALE GENOMIC DNA]</scope>
    <source>
        <strain evidence="4">T-177</strain>
    </source>
</reference>
<name>A0ABR3JJ92_9AGAR</name>
<evidence type="ECO:0000256" key="2">
    <source>
        <dbReference type="SAM" id="Phobius"/>
    </source>
</evidence>
<keyword evidence="2" id="KW-0812">Transmembrane</keyword>
<dbReference type="EMBL" id="JASNQZ010000006">
    <property type="protein sequence ID" value="KAL0955388.1"/>
    <property type="molecule type" value="Genomic_DNA"/>
</dbReference>
<accession>A0ABR3JJ92</accession>
<sequence length="353" mass="38395">MQPQGYRATSLEHSIPSGQGPFKKSQLIRLAHDEIKRRQINHKGSDIGNDSGDDDESGDDDDDQRQSKSKGKSKSKALSIDTAPRLRSTRSLTIGPPIATSSTEVSQETNSPLSTLAALKSGPPIAASSTEVSQETNSPSSTLAALTSGPPIPTSSEAMAQSNPRTRVILAAVSVPLACLLFTGVGIFLFRRRYKARKEAQRAPPLEAIDPFVTSIPLAQGAPEDASNTSTSDDEKVLLHRQSLTRQRVEMEAELAQLQRSASSLSRSAERSGSEVQEESLAASRSEPASAEMNRKIAWMMARIVELEARMETPMPPSPTPPPSYVRTDRTLLPWFRICLESFIYSFRAFSES</sequence>
<evidence type="ECO:0000256" key="1">
    <source>
        <dbReference type="SAM" id="MobiDB-lite"/>
    </source>
</evidence>
<organism evidence="3 4">
    <name type="scientific">Hohenbuehelia grisea</name>
    <dbReference type="NCBI Taxonomy" id="104357"/>
    <lineage>
        <taxon>Eukaryota</taxon>
        <taxon>Fungi</taxon>
        <taxon>Dikarya</taxon>
        <taxon>Basidiomycota</taxon>
        <taxon>Agaricomycotina</taxon>
        <taxon>Agaricomycetes</taxon>
        <taxon>Agaricomycetidae</taxon>
        <taxon>Agaricales</taxon>
        <taxon>Pleurotineae</taxon>
        <taxon>Pleurotaceae</taxon>
        <taxon>Hohenbuehelia</taxon>
    </lineage>
</organism>
<dbReference type="Proteomes" id="UP001556367">
    <property type="component" value="Unassembled WGS sequence"/>
</dbReference>
<comment type="caution">
    <text evidence="3">The sequence shown here is derived from an EMBL/GenBank/DDBJ whole genome shotgun (WGS) entry which is preliminary data.</text>
</comment>
<feature type="compositionally biased region" description="Polar residues" evidence="1">
    <location>
        <begin position="99"/>
        <end position="114"/>
    </location>
</feature>
<feature type="region of interest" description="Disordered" evidence="1">
    <location>
        <begin position="1"/>
        <end position="162"/>
    </location>
</feature>
<keyword evidence="2" id="KW-1133">Transmembrane helix</keyword>
<evidence type="ECO:0000313" key="4">
    <source>
        <dbReference type="Proteomes" id="UP001556367"/>
    </source>
</evidence>